<reference evidence="2" key="1">
    <citation type="journal article" date="2020" name="Stud. Mycol.">
        <title>101 Dothideomycetes genomes: a test case for predicting lifestyles and emergence of pathogens.</title>
        <authorList>
            <person name="Haridas S."/>
            <person name="Albert R."/>
            <person name="Binder M."/>
            <person name="Bloem J."/>
            <person name="Labutti K."/>
            <person name="Salamov A."/>
            <person name="Andreopoulos B."/>
            <person name="Baker S."/>
            <person name="Barry K."/>
            <person name="Bills G."/>
            <person name="Bluhm B."/>
            <person name="Cannon C."/>
            <person name="Castanera R."/>
            <person name="Culley D."/>
            <person name="Daum C."/>
            <person name="Ezra D."/>
            <person name="Gonzalez J."/>
            <person name="Henrissat B."/>
            <person name="Kuo A."/>
            <person name="Liang C."/>
            <person name="Lipzen A."/>
            <person name="Lutzoni F."/>
            <person name="Magnuson J."/>
            <person name="Mondo S."/>
            <person name="Nolan M."/>
            <person name="Ohm R."/>
            <person name="Pangilinan J."/>
            <person name="Park H.-J."/>
            <person name="Ramirez L."/>
            <person name="Alfaro M."/>
            <person name="Sun H."/>
            <person name="Tritt A."/>
            <person name="Yoshinaga Y."/>
            <person name="Zwiers L.-H."/>
            <person name="Turgeon B."/>
            <person name="Goodwin S."/>
            <person name="Spatafora J."/>
            <person name="Crous P."/>
            <person name="Grigoriev I."/>
        </authorList>
    </citation>
    <scope>NUCLEOTIDE SEQUENCE</scope>
    <source>
        <strain evidence="2">CBS 113979</strain>
    </source>
</reference>
<evidence type="ECO:0000313" key="3">
    <source>
        <dbReference type="Proteomes" id="UP000800041"/>
    </source>
</evidence>
<dbReference type="InterPro" id="IPR002347">
    <property type="entry name" value="SDR_fam"/>
</dbReference>
<dbReference type="PANTHER" id="PTHR43157:SF22">
    <property type="entry name" value="SHORT-CHAIN DEHYDROGENASE_REDUCTASE PHMF"/>
    <property type="match status" value="1"/>
</dbReference>
<dbReference type="AlphaFoldDB" id="A0A6G1HEG1"/>
<keyword evidence="1" id="KW-0560">Oxidoreductase</keyword>
<dbReference type="InterPro" id="IPR036291">
    <property type="entry name" value="NAD(P)-bd_dom_sf"/>
</dbReference>
<gene>
    <name evidence="2" type="ORF">K402DRAFT_368044</name>
</gene>
<dbReference type="Proteomes" id="UP000800041">
    <property type="component" value="Unassembled WGS sequence"/>
</dbReference>
<accession>A0A6G1HEG1</accession>
<proteinExistence type="predicted"/>
<dbReference type="PRINTS" id="PR00081">
    <property type="entry name" value="GDHRDH"/>
</dbReference>
<dbReference type="PANTHER" id="PTHR43157">
    <property type="entry name" value="PHOSPHATIDYLINOSITOL-GLYCAN BIOSYNTHESIS CLASS F PROTEIN-RELATED"/>
    <property type="match status" value="1"/>
</dbReference>
<evidence type="ECO:0000313" key="2">
    <source>
        <dbReference type="EMBL" id="KAF1991457.1"/>
    </source>
</evidence>
<name>A0A6G1HEG1_9PEZI</name>
<protein>
    <submittedName>
        <fullName evidence="2">NAD(P)-binding protein</fullName>
    </submittedName>
</protein>
<keyword evidence="3" id="KW-1185">Reference proteome</keyword>
<evidence type="ECO:0000256" key="1">
    <source>
        <dbReference type="ARBA" id="ARBA00023002"/>
    </source>
</evidence>
<sequence>MSRLFTLLSAAWFPPPSPTPTTFTGKTLLITGANTGLGYEAALKLTQLSPSKVILAVRSLAKGQIAKEKIEALTGRKGVVEVWTLDMADYGSITAFAKRVGEELEELDYAVLNAGVNLMEYRESKYGYEETIQINTLSTALLGLLLLPKLKATATKRKSKDSTDDEKPVLEFISSVSHRHAVLTNKNRDAPILIESEKSYGMKQYGFSKLMLMYAMKSLSQLALSANGEPAVIVLGICPGLCKSDLAREYEGLLWSVVKAIIYGVFAKTTEVGARSYVKGLLVGEEGHGGFFMGEGVMEDTPLLQGEEGEELRKRVWHEILDALRKEVPEVVELAKA</sequence>
<organism evidence="2 3">
    <name type="scientific">Aulographum hederae CBS 113979</name>
    <dbReference type="NCBI Taxonomy" id="1176131"/>
    <lineage>
        <taxon>Eukaryota</taxon>
        <taxon>Fungi</taxon>
        <taxon>Dikarya</taxon>
        <taxon>Ascomycota</taxon>
        <taxon>Pezizomycotina</taxon>
        <taxon>Dothideomycetes</taxon>
        <taxon>Pleosporomycetidae</taxon>
        <taxon>Aulographales</taxon>
        <taxon>Aulographaceae</taxon>
    </lineage>
</organism>
<dbReference type="EMBL" id="ML977139">
    <property type="protein sequence ID" value="KAF1991457.1"/>
    <property type="molecule type" value="Genomic_DNA"/>
</dbReference>
<dbReference type="Gene3D" id="3.40.50.720">
    <property type="entry name" value="NAD(P)-binding Rossmann-like Domain"/>
    <property type="match status" value="1"/>
</dbReference>
<dbReference type="SUPFAM" id="SSF51735">
    <property type="entry name" value="NAD(P)-binding Rossmann-fold domains"/>
    <property type="match status" value="1"/>
</dbReference>
<dbReference type="GO" id="GO:0016491">
    <property type="term" value="F:oxidoreductase activity"/>
    <property type="evidence" value="ECO:0007669"/>
    <property type="project" value="UniProtKB-KW"/>
</dbReference>
<dbReference type="Pfam" id="PF00106">
    <property type="entry name" value="adh_short"/>
    <property type="match status" value="1"/>
</dbReference>
<dbReference type="OrthoDB" id="542013at2759"/>